<feature type="domain" description="2,4-diaminopentanoate dehydrogenase C-terminal" evidence="1">
    <location>
        <begin position="140"/>
        <end position="326"/>
    </location>
</feature>
<comment type="caution">
    <text evidence="2">The sequence shown here is derived from an EMBL/GenBank/DDBJ whole genome shotgun (WGS) entry which is preliminary data.</text>
</comment>
<dbReference type="InterPro" id="IPR045760">
    <property type="entry name" value="DAP_DH_C"/>
</dbReference>
<keyword evidence="3" id="KW-1185">Reference proteome</keyword>
<sequence length="341" mass="35809">MTGLRALIDHPEYELVGLHAWADHKIGLDAGDIAGLAPTGIIATDDTSALLALGADCLAYFGNYASREAECVADVIPFLEAGTNVVTPALMDLIAPQHGRPEFVGPIAAACERGGASAFCGGTDPGFMTIGHLFGLLSGAGRIDSVHVAEICDLNGYGSYDQVSAWGFNHPMDYRAPMFYGDVGTGWHESTVRGIADYLGIELDEITSTVENACVDQDYDAAWGRGLAGTIAAVRWTVTGISGGSPVIYYKKVERTHPDAAPDWEHALNGAQAGYQIVVNGDPSFETAIALSLYDGCAITALHPINAINAVCAAEPGILGQLDLPHFYSKAIRKNAAVLTG</sequence>
<dbReference type="AlphaFoldDB" id="A0A502EG12"/>
<dbReference type="Pfam" id="PF19328">
    <property type="entry name" value="DAP_DH_C"/>
    <property type="match status" value="1"/>
</dbReference>
<protein>
    <recommendedName>
        <fullName evidence="1">2,4-diaminopentanoate dehydrogenase C-terminal domain-containing protein</fullName>
    </recommendedName>
</protein>
<evidence type="ECO:0000259" key="1">
    <source>
        <dbReference type="Pfam" id="PF19328"/>
    </source>
</evidence>
<proteinExistence type="predicted"/>
<name>A0A502EG12_9MYCO</name>
<accession>A0A502EG12</accession>
<evidence type="ECO:0000313" key="2">
    <source>
        <dbReference type="EMBL" id="TPG36628.1"/>
    </source>
</evidence>
<evidence type="ECO:0000313" key="3">
    <source>
        <dbReference type="Proteomes" id="UP000320095"/>
    </source>
</evidence>
<gene>
    <name evidence="2" type="ORF">EAH80_01345</name>
</gene>
<dbReference type="Proteomes" id="UP000320095">
    <property type="component" value="Unassembled WGS sequence"/>
</dbReference>
<dbReference type="Gene3D" id="3.40.50.720">
    <property type="entry name" value="NAD(P)-binding Rossmann-like Domain"/>
    <property type="match status" value="1"/>
</dbReference>
<dbReference type="EMBL" id="RCZG01000001">
    <property type="protein sequence ID" value="TPG36628.1"/>
    <property type="molecule type" value="Genomic_DNA"/>
</dbReference>
<organism evidence="2 3">
    <name type="scientific">Mycolicibacterium hodleri</name>
    <dbReference type="NCBI Taxonomy" id="49897"/>
    <lineage>
        <taxon>Bacteria</taxon>
        <taxon>Bacillati</taxon>
        <taxon>Actinomycetota</taxon>
        <taxon>Actinomycetes</taxon>
        <taxon>Mycobacteriales</taxon>
        <taxon>Mycobacteriaceae</taxon>
        <taxon>Mycolicibacterium</taxon>
    </lineage>
</organism>
<reference evidence="2 3" key="1">
    <citation type="journal article" date="2019" name="Environ. Microbiol.">
        <title>Species interactions and distinct microbial communities in high Arctic permafrost affected cryosols are associated with the CH4 and CO2 gas fluxes.</title>
        <authorList>
            <person name="Altshuler I."/>
            <person name="Hamel J."/>
            <person name="Turney S."/>
            <person name="Magnuson E."/>
            <person name="Levesque R."/>
            <person name="Greer C."/>
            <person name="Whyte L.G."/>
        </authorList>
    </citation>
    <scope>NUCLEOTIDE SEQUENCE [LARGE SCALE GENOMIC DNA]</scope>
    <source>
        <strain evidence="2 3">S5.20</strain>
    </source>
</reference>